<evidence type="ECO:0000256" key="3">
    <source>
        <dbReference type="ARBA" id="ARBA00023163"/>
    </source>
</evidence>
<dbReference type="InterPro" id="IPR036388">
    <property type="entry name" value="WH-like_DNA-bd_sf"/>
</dbReference>
<dbReference type="Pfam" id="PF00392">
    <property type="entry name" value="GntR"/>
    <property type="match status" value="1"/>
</dbReference>
<proteinExistence type="predicted"/>
<dbReference type="InterPro" id="IPR036390">
    <property type="entry name" value="WH_DNA-bd_sf"/>
</dbReference>
<name>A0ABQ5V2T9_9PROT</name>
<sequence length="235" mass="26071">MNASRPLPRHIQISERLIREIASGLLSDGTRLPPERQMAQNFGVAIGTLRKALAALEDKGLLERKQGSGNYVRRQSAVKSVYSQFHLERPEGGGLPTAMILSLQTVDAPVEAARFGLPSRLLRIERQRALDDRPVAFERIWIAPPDASVSAAAISDSLYAWYRDALGLIIARVEDKVGVAPFPDGVRLNALPTGQAVGFIERRAWDQMGQTAEYSQTWFDPDRARFFSRSEDKTG</sequence>
<dbReference type="PROSITE" id="PS50949">
    <property type="entry name" value="HTH_GNTR"/>
    <property type="match status" value="1"/>
</dbReference>
<keyword evidence="3" id="KW-0804">Transcription</keyword>
<keyword evidence="1" id="KW-0805">Transcription regulation</keyword>
<dbReference type="InterPro" id="IPR028978">
    <property type="entry name" value="Chorismate_lyase_/UTRA_dom_sf"/>
</dbReference>
<dbReference type="PANTHER" id="PTHR44846:SF1">
    <property type="entry name" value="MANNOSYL-D-GLYCERATE TRANSPORT_METABOLISM SYSTEM REPRESSOR MNGR-RELATED"/>
    <property type="match status" value="1"/>
</dbReference>
<dbReference type="PRINTS" id="PR00035">
    <property type="entry name" value="HTHGNTR"/>
</dbReference>
<dbReference type="InterPro" id="IPR011663">
    <property type="entry name" value="UTRA"/>
</dbReference>
<protein>
    <submittedName>
        <fullName evidence="5">GntR family transcriptional regulator</fullName>
    </submittedName>
</protein>
<dbReference type="Proteomes" id="UP001161390">
    <property type="component" value="Unassembled WGS sequence"/>
</dbReference>
<keyword evidence="6" id="KW-1185">Reference proteome</keyword>
<dbReference type="SMART" id="SM00345">
    <property type="entry name" value="HTH_GNTR"/>
    <property type="match status" value="1"/>
</dbReference>
<dbReference type="Gene3D" id="3.40.1410.10">
    <property type="entry name" value="Chorismate lyase-like"/>
    <property type="match status" value="1"/>
</dbReference>
<dbReference type="InterPro" id="IPR050679">
    <property type="entry name" value="Bact_HTH_transcr_reg"/>
</dbReference>
<gene>
    <name evidence="5" type="ORF">GCM10007854_23400</name>
</gene>
<feature type="domain" description="HTH gntR-type" evidence="4">
    <location>
        <begin position="7"/>
        <end position="75"/>
    </location>
</feature>
<dbReference type="SUPFAM" id="SSF46785">
    <property type="entry name" value="Winged helix' DNA-binding domain"/>
    <property type="match status" value="1"/>
</dbReference>
<dbReference type="InterPro" id="IPR000524">
    <property type="entry name" value="Tscrpt_reg_HTH_GntR"/>
</dbReference>
<dbReference type="SUPFAM" id="SSF64288">
    <property type="entry name" value="Chorismate lyase-like"/>
    <property type="match status" value="1"/>
</dbReference>
<evidence type="ECO:0000259" key="4">
    <source>
        <dbReference type="PROSITE" id="PS50949"/>
    </source>
</evidence>
<dbReference type="SMART" id="SM00866">
    <property type="entry name" value="UTRA"/>
    <property type="match status" value="1"/>
</dbReference>
<reference evidence="5" key="2">
    <citation type="submission" date="2023-01" db="EMBL/GenBank/DDBJ databases">
        <title>Draft genome sequence of Algimonas porphyrae strain NBRC 108216.</title>
        <authorList>
            <person name="Sun Q."/>
            <person name="Mori K."/>
        </authorList>
    </citation>
    <scope>NUCLEOTIDE SEQUENCE</scope>
    <source>
        <strain evidence="5">NBRC 108216</strain>
    </source>
</reference>
<evidence type="ECO:0000313" key="5">
    <source>
        <dbReference type="EMBL" id="GLQ21385.1"/>
    </source>
</evidence>
<keyword evidence="2" id="KW-0238">DNA-binding</keyword>
<dbReference type="EMBL" id="BSNJ01000005">
    <property type="protein sequence ID" value="GLQ21385.1"/>
    <property type="molecule type" value="Genomic_DNA"/>
</dbReference>
<dbReference type="RefSeq" id="WP_284372876.1">
    <property type="nucleotide sequence ID" value="NZ_BSNJ01000005.1"/>
</dbReference>
<dbReference type="PANTHER" id="PTHR44846">
    <property type="entry name" value="MANNOSYL-D-GLYCERATE TRANSPORT/METABOLISM SYSTEM REPRESSOR MNGR-RELATED"/>
    <property type="match status" value="1"/>
</dbReference>
<evidence type="ECO:0000256" key="2">
    <source>
        <dbReference type="ARBA" id="ARBA00023125"/>
    </source>
</evidence>
<dbReference type="Pfam" id="PF07702">
    <property type="entry name" value="UTRA"/>
    <property type="match status" value="1"/>
</dbReference>
<organism evidence="5 6">
    <name type="scientific">Algimonas porphyrae</name>
    <dbReference type="NCBI Taxonomy" id="1128113"/>
    <lineage>
        <taxon>Bacteria</taxon>
        <taxon>Pseudomonadati</taxon>
        <taxon>Pseudomonadota</taxon>
        <taxon>Alphaproteobacteria</taxon>
        <taxon>Maricaulales</taxon>
        <taxon>Robiginitomaculaceae</taxon>
        <taxon>Algimonas</taxon>
    </lineage>
</organism>
<dbReference type="Gene3D" id="1.10.10.10">
    <property type="entry name" value="Winged helix-like DNA-binding domain superfamily/Winged helix DNA-binding domain"/>
    <property type="match status" value="1"/>
</dbReference>
<evidence type="ECO:0000256" key="1">
    <source>
        <dbReference type="ARBA" id="ARBA00023015"/>
    </source>
</evidence>
<evidence type="ECO:0000313" key="6">
    <source>
        <dbReference type="Proteomes" id="UP001161390"/>
    </source>
</evidence>
<reference evidence="5" key="1">
    <citation type="journal article" date="2014" name="Int. J. Syst. Evol. Microbiol.">
        <title>Complete genome of a new Firmicutes species belonging to the dominant human colonic microbiota ('Ruminococcus bicirculans') reveals two chromosomes and a selective capacity to utilize plant glucans.</title>
        <authorList>
            <consortium name="NISC Comparative Sequencing Program"/>
            <person name="Wegmann U."/>
            <person name="Louis P."/>
            <person name="Goesmann A."/>
            <person name="Henrissat B."/>
            <person name="Duncan S.H."/>
            <person name="Flint H.J."/>
        </authorList>
    </citation>
    <scope>NUCLEOTIDE SEQUENCE</scope>
    <source>
        <strain evidence="5">NBRC 108216</strain>
    </source>
</reference>
<dbReference type="CDD" id="cd07377">
    <property type="entry name" value="WHTH_GntR"/>
    <property type="match status" value="1"/>
</dbReference>
<comment type="caution">
    <text evidence="5">The sequence shown here is derived from an EMBL/GenBank/DDBJ whole genome shotgun (WGS) entry which is preliminary data.</text>
</comment>
<accession>A0ABQ5V2T9</accession>